<reference evidence="3" key="1">
    <citation type="journal article" date="2019" name="Int. J. Syst. Evol. Microbiol.">
        <title>The Global Catalogue of Microorganisms (GCM) 10K type strain sequencing project: providing services to taxonomists for standard genome sequencing and annotation.</title>
        <authorList>
            <consortium name="The Broad Institute Genomics Platform"/>
            <consortium name="The Broad Institute Genome Sequencing Center for Infectious Disease"/>
            <person name="Wu L."/>
            <person name="Ma J."/>
        </authorList>
    </citation>
    <scope>NUCLEOTIDE SEQUENCE [LARGE SCALE GENOMIC DNA]</scope>
    <source>
        <strain evidence="3">CCUG 54356</strain>
    </source>
</reference>
<proteinExistence type="predicted"/>
<dbReference type="RefSeq" id="WP_230435971.1">
    <property type="nucleotide sequence ID" value="NZ_CP087715.1"/>
</dbReference>
<gene>
    <name evidence="2" type="ORF">ACFQ2X_13515</name>
</gene>
<dbReference type="Proteomes" id="UP001597264">
    <property type="component" value="Unassembled WGS sequence"/>
</dbReference>
<name>A0ABW3U9L4_9GAMM</name>
<dbReference type="Gene3D" id="3.40.50.1820">
    <property type="entry name" value="alpha/beta hydrolase"/>
    <property type="match status" value="1"/>
</dbReference>
<protein>
    <submittedName>
        <fullName evidence="2">Alpha/beta hydrolase</fullName>
    </submittedName>
</protein>
<keyword evidence="3" id="KW-1185">Reference proteome</keyword>
<sequence>MEFVLVPGAWAGDWIWSEVSENLERTGYKTHLLTLSGLEENSQGSTDLNTHVEDVESYIRMHDLKDVALVGHSYSGIVVGQVASRGKVSVSHTIFIEAFLPVSGQSLLEVSGLPIEEEKKAIDSNQGMWPAPTAEELESQPHLNQAQKALLVSKQRPHPGNTVTDRAELETPLSEISATFIAHEGWLSSSREHDLVDQLRRSSTWQFRTINGGHWPMLTIPQELVEKILSGIP</sequence>
<feature type="domain" description="AB hydrolase-1" evidence="1">
    <location>
        <begin position="3"/>
        <end position="226"/>
    </location>
</feature>
<dbReference type="SUPFAM" id="SSF53474">
    <property type="entry name" value="alpha/beta-Hydrolases"/>
    <property type="match status" value="1"/>
</dbReference>
<accession>A0ABW3U9L4</accession>
<dbReference type="EMBL" id="JBHTLR010000017">
    <property type="protein sequence ID" value="MFD1217628.1"/>
    <property type="molecule type" value="Genomic_DNA"/>
</dbReference>
<dbReference type="GO" id="GO:0016787">
    <property type="term" value="F:hydrolase activity"/>
    <property type="evidence" value="ECO:0007669"/>
    <property type="project" value="UniProtKB-KW"/>
</dbReference>
<dbReference type="PANTHER" id="PTHR37017">
    <property type="entry name" value="AB HYDROLASE-1 DOMAIN-CONTAINING PROTEIN-RELATED"/>
    <property type="match status" value="1"/>
</dbReference>
<dbReference type="Pfam" id="PF12697">
    <property type="entry name" value="Abhydrolase_6"/>
    <property type="match status" value="1"/>
</dbReference>
<keyword evidence="2" id="KW-0378">Hydrolase</keyword>
<evidence type="ECO:0000259" key="1">
    <source>
        <dbReference type="Pfam" id="PF12697"/>
    </source>
</evidence>
<comment type="caution">
    <text evidence="2">The sequence shown here is derived from an EMBL/GenBank/DDBJ whole genome shotgun (WGS) entry which is preliminary data.</text>
</comment>
<organism evidence="2 3">
    <name type="scientific">Microbulbifer celer</name>
    <dbReference type="NCBI Taxonomy" id="435905"/>
    <lineage>
        <taxon>Bacteria</taxon>
        <taxon>Pseudomonadati</taxon>
        <taxon>Pseudomonadota</taxon>
        <taxon>Gammaproteobacteria</taxon>
        <taxon>Cellvibrionales</taxon>
        <taxon>Microbulbiferaceae</taxon>
        <taxon>Microbulbifer</taxon>
    </lineage>
</organism>
<evidence type="ECO:0000313" key="3">
    <source>
        <dbReference type="Proteomes" id="UP001597264"/>
    </source>
</evidence>
<dbReference type="InterPro" id="IPR029058">
    <property type="entry name" value="AB_hydrolase_fold"/>
</dbReference>
<dbReference type="PANTHER" id="PTHR37017:SF11">
    <property type="entry name" value="ESTERASE_LIPASE_THIOESTERASE DOMAIN-CONTAINING PROTEIN"/>
    <property type="match status" value="1"/>
</dbReference>
<dbReference type="InterPro" id="IPR000073">
    <property type="entry name" value="AB_hydrolase_1"/>
</dbReference>
<evidence type="ECO:0000313" key="2">
    <source>
        <dbReference type="EMBL" id="MFD1217628.1"/>
    </source>
</evidence>
<dbReference type="InterPro" id="IPR052897">
    <property type="entry name" value="Sec-Metab_Biosynth_Hydrolase"/>
</dbReference>